<keyword evidence="3" id="KW-1185">Reference proteome</keyword>
<dbReference type="AlphaFoldDB" id="A0A1L0B5V5"/>
<feature type="region of interest" description="Disordered" evidence="1">
    <location>
        <begin position="193"/>
        <end position="226"/>
    </location>
</feature>
<feature type="compositionally biased region" description="Polar residues" evidence="1">
    <location>
        <begin position="155"/>
        <end position="168"/>
    </location>
</feature>
<proteinExistence type="predicted"/>
<dbReference type="Proteomes" id="UP000183365">
    <property type="component" value="Unassembled WGS sequence"/>
</dbReference>
<protein>
    <submittedName>
        <fullName evidence="2">Uncharacterized protein</fullName>
    </submittedName>
</protein>
<feature type="compositionally biased region" description="Low complexity" evidence="1">
    <location>
        <begin position="200"/>
        <end position="210"/>
    </location>
</feature>
<name>A0A1L0B5V5_9ASCO</name>
<dbReference type="VEuPathDB" id="FungiDB:HGUI_02635"/>
<reference evidence="3" key="1">
    <citation type="submission" date="2016-11" db="EMBL/GenBank/DDBJ databases">
        <authorList>
            <person name="Guldener U."/>
        </authorList>
    </citation>
    <scope>NUCLEOTIDE SEQUENCE [LARGE SCALE GENOMIC DNA]</scope>
</reference>
<sequence>MLDYENTFKHLSFTSVRDTYKTRELVNIIRSKLPDSCGNKNFSGKVMLHNKTKYTCGIYLRCQEKSHQSQHICNFKIFMRLNMEDNIYRLYERSENTSYICTCPPDYISPIKEDKAKHIDVVEEVEEVDSKNPKIEPKSQIPDPVFIKDTDKQPYSKTSTVANNSVSHRSVRKNQESTKKDFEKFSSVIRVSNRRKESSQTESRSSSNGSKRLDSDSVIEDENESGSLKLSRKVPLNFEKLFDTISFSASKNASHCVVREMCNEAMKKSGVVKAFTYKLGMGRTGGSFTSDSVYVRCGKKQGFSEKCQLRALFKRDKKTDIWSLSRNTSHINFLCHCDNYLSTEMAIERASNKSNEFDVSKKNTSSSDFHIKTKRSSDDLDSTNTLSDEKNIKRQKTARLIDSDNTIGYLQQAFFNFDFSLKKSDSFTKASLVYMIDKNFEKYNIKRKYSIAFSYEPKIMEKLIIKLHMDESDSMDKEERFGNQCNVSVFCYRDVKTMKKMKVNLENINTNFDCSCKTCMKYKMQSVGYLKKHDSKDSKVMKKPILPIDYKPDDVKAENCVDFNCDRCTEVSDLKMQVERNLNITMNALFNSFG</sequence>
<dbReference type="OrthoDB" id="3972517at2759"/>
<evidence type="ECO:0000313" key="3">
    <source>
        <dbReference type="Proteomes" id="UP000183365"/>
    </source>
</evidence>
<accession>A0A1L0B5V5</accession>
<feature type="compositionally biased region" description="Basic and acidic residues" evidence="1">
    <location>
        <begin position="128"/>
        <end position="137"/>
    </location>
</feature>
<gene>
    <name evidence="2" type="ORF">HGUI_02635</name>
</gene>
<evidence type="ECO:0000313" key="2">
    <source>
        <dbReference type="EMBL" id="SGZ40435.1"/>
    </source>
</evidence>
<evidence type="ECO:0000256" key="1">
    <source>
        <dbReference type="SAM" id="MobiDB-lite"/>
    </source>
</evidence>
<feature type="region of interest" description="Disordered" evidence="1">
    <location>
        <begin position="127"/>
        <end position="179"/>
    </location>
</feature>
<dbReference type="EMBL" id="FQNF01000050">
    <property type="protein sequence ID" value="SGZ40435.1"/>
    <property type="molecule type" value="Genomic_DNA"/>
</dbReference>
<organism evidence="2 3">
    <name type="scientific">Hanseniaspora guilliermondii</name>
    <dbReference type="NCBI Taxonomy" id="56406"/>
    <lineage>
        <taxon>Eukaryota</taxon>
        <taxon>Fungi</taxon>
        <taxon>Dikarya</taxon>
        <taxon>Ascomycota</taxon>
        <taxon>Saccharomycotina</taxon>
        <taxon>Saccharomycetes</taxon>
        <taxon>Saccharomycodales</taxon>
        <taxon>Saccharomycodaceae</taxon>
        <taxon>Hanseniaspora</taxon>
    </lineage>
</organism>